<gene>
    <name evidence="2" type="ORF">Syun_009988</name>
</gene>
<name>A0AAP0KHS3_9MAGN</name>
<dbReference type="PANTHER" id="PTHR32060:SF22">
    <property type="entry name" value="CARBOXYL-TERMINAL-PROCESSING PEPTIDASE 3, CHLOROPLASTIC"/>
    <property type="match status" value="1"/>
</dbReference>
<comment type="caution">
    <text evidence="2">The sequence shown here is derived from an EMBL/GenBank/DDBJ whole genome shotgun (WGS) entry which is preliminary data.</text>
</comment>
<accession>A0AAP0KHS3</accession>
<dbReference type="GO" id="GO:0008236">
    <property type="term" value="F:serine-type peptidase activity"/>
    <property type="evidence" value="ECO:0007669"/>
    <property type="project" value="InterPro"/>
</dbReference>
<organism evidence="2 3">
    <name type="scientific">Stephania yunnanensis</name>
    <dbReference type="NCBI Taxonomy" id="152371"/>
    <lineage>
        <taxon>Eukaryota</taxon>
        <taxon>Viridiplantae</taxon>
        <taxon>Streptophyta</taxon>
        <taxon>Embryophyta</taxon>
        <taxon>Tracheophyta</taxon>
        <taxon>Spermatophyta</taxon>
        <taxon>Magnoliopsida</taxon>
        <taxon>Ranunculales</taxon>
        <taxon>Menispermaceae</taxon>
        <taxon>Menispermoideae</taxon>
        <taxon>Cissampelideae</taxon>
        <taxon>Stephania</taxon>
    </lineage>
</organism>
<dbReference type="Gene3D" id="3.90.226.10">
    <property type="entry name" value="2-enoyl-CoA Hydratase, Chain A, domain 1"/>
    <property type="match status" value="1"/>
</dbReference>
<dbReference type="EMBL" id="JBBNAF010000004">
    <property type="protein sequence ID" value="KAK9151679.1"/>
    <property type="molecule type" value="Genomic_DNA"/>
</dbReference>
<reference evidence="2 3" key="1">
    <citation type="submission" date="2024-01" db="EMBL/GenBank/DDBJ databases">
        <title>Genome assemblies of Stephania.</title>
        <authorList>
            <person name="Yang L."/>
        </authorList>
    </citation>
    <scope>NUCLEOTIDE SEQUENCE [LARGE SCALE GENOMIC DNA]</scope>
    <source>
        <strain evidence="2">YNDBR</strain>
        <tissue evidence="2">Leaf</tissue>
    </source>
</reference>
<dbReference type="Proteomes" id="UP001420932">
    <property type="component" value="Unassembled WGS sequence"/>
</dbReference>
<keyword evidence="3" id="KW-1185">Reference proteome</keyword>
<feature type="domain" description="Tail specific protease" evidence="1">
    <location>
        <begin position="97"/>
        <end position="137"/>
    </location>
</feature>
<dbReference type="AlphaFoldDB" id="A0AAP0KHS3"/>
<dbReference type="GO" id="GO:0006508">
    <property type="term" value="P:proteolysis"/>
    <property type="evidence" value="ECO:0007669"/>
    <property type="project" value="InterPro"/>
</dbReference>
<dbReference type="GO" id="GO:0004175">
    <property type="term" value="F:endopeptidase activity"/>
    <property type="evidence" value="ECO:0007669"/>
    <property type="project" value="TreeGrafter"/>
</dbReference>
<evidence type="ECO:0000313" key="3">
    <source>
        <dbReference type="Proteomes" id="UP001420932"/>
    </source>
</evidence>
<dbReference type="Pfam" id="PF03572">
    <property type="entry name" value="Peptidase_S41"/>
    <property type="match status" value="1"/>
</dbReference>
<proteinExistence type="predicted"/>
<sequence length="184" mass="20061">MAMQAVGMSFSKIVLLSGADNLNSYTASIMATNGQLADIQADFVNGDKLFVITWKTFLLKEKHGWYPTSHPIFYNAIFKCPIRGAEAMFADLSHFSVLSIQSVTELQDGSALFITVAKYLSPSRHDIDQVGITSDVQCTTTMQTSTRGLSSKDNKGTSSSLEADSCIMVAEHELEMQESKGSTL</sequence>
<protein>
    <recommendedName>
        <fullName evidence="1">Tail specific protease domain-containing protein</fullName>
    </recommendedName>
</protein>
<dbReference type="InterPro" id="IPR005151">
    <property type="entry name" value="Tail-specific_protease"/>
</dbReference>
<dbReference type="PANTHER" id="PTHR32060">
    <property type="entry name" value="TAIL-SPECIFIC PROTEASE"/>
    <property type="match status" value="1"/>
</dbReference>
<evidence type="ECO:0000313" key="2">
    <source>
        <dbReference type="EMBL" id="KAK9151679.1"/>
    </source>
</evidence>
<evidence type="ECO:0000259" key="1">
    <source>
        <dbReference type="Pfam" id="PF03572"/>
    </source>
</evidence>